<dbReference type="Proteomes" id="UP000006868">
    <property type="component" value="Plasmid pSC2"/>
</dbReference>
<accession>E3EJT4</accession>
<dbReference type="PATRIC" id="fig|886882.15.peg.5643"/>
<evidence type="ECO:0000313" key="2">
    <source>
        <dbReference type="Proteomes" id="UP000006868"/>
    </source>
</evidence>
<dbReference type="AlphaFoldDB" id="E3EJT4"/>
<organism evidence="1 2">
    <name type="scientific">Paenibacillus polymyxa (strain SC2)</name>
    <name type="common">Bacillus polymyxa</name>
    <dbReference type="NCBI Taxonomy" id="886882"/>
    <lineage>
        <taxon>Bacteria</taxon>
        <taxon>Bacillati</taxon>
        <taxon>Bacillota</taxon>
        <taxon>Bacilli</taxon>
        <taxon>Bacillales</taxon>
        <taxon>Paenibacillaceae</taxon>
        <taxon>Paenibacillus</taxon>
    </lineage>
</organism>
<name>E3EJT4_PAEPS</name>
<keyword evidence="1" id="KW-0614">Plasmid</keyword>
<dbReference type="HOGENOM" id="CLU_2881684_0_0_9"/>
<evidence type="ECO:0000313" key="1">
    <source>
        <dbReference type="EMBL" id="ADO59682.1"/>
    </source>
</evidence>
<proteinExistence type="predicted"/>
<dbReference type="RefSeq" id="WP_013386096.1">
    <property type="nucleotide sequence ID" value="NC_014628.2"/>
</dbReference>
<sequence>MREYKINVRNEDLEFNFYSDDVDLHVYDAIIFNRVTFFLSQKMNENQFKTFKVGQVVNPSESN</sequence>
<gene>
    <name evidence="1" type="ORF">PPSC2_26705</name>
</gene>
<geneLocation type="plasmid" evidence="1 2">
    <name>pSC2</name>
</geneLocation>
<reference evidence="1 2" key="1">
    <citation type="journal article" date="2011" name="J. Bacteriol.">
        <title>Complete genome sequence of Paenibacillus polymyxa SC2, a strain of plant growth-promoting Rhizobacterium with broad-spectrum antimicrobial activity.</title>
        <authorList>
            <person name="Ma M."/>
            <person name="Wang C."/>
            <person name="Ding Y."/>
            <person name="Li L."/>
            <person name="Shen D."/>
            <person name="Jiang X."/>
            <person name="Guan D."/>
            <person name="Cao F."/>
            <person name="Chen H."/>
            <person name="Feng R."/>
            <person name="Wang X."/>
            <person name="Ge Y."/>
            <person name="Yao L."/>
            <person name="Bing X."/>
            <person name="Yang X."/>
            <person name="Li J."/>
            <person name="Du B."/>
        </authorList>
    </citation>
    <scope>NUCLEOTIDE SEQUENCE [LARGE SCALE GENOMIC DNA]</scope>
    <source>
        <strain evidence="1 2">SC2</strain>
        <plasmid evidence="2">pSC2</plasmid>
    </source>
</reference>
<dbReference type="KEGG" id="ppm:PPSC2_26705"/>
<protein>
    <submittedName>
        <fullName evidence="1">Uncharacterized protein</fullName>
    </submittedName>
</protein>
<dbReference type="EMBL" id="CP002214">
    <property type="protein sequence ID" value="ADO59682.1"/>
    <property type="molecule type" value="Genomic_DNA"/>
</dbReference>